<feature type="region of interest" description="Disordered" evidence="1">
    <location>
        <begin position="188"/>
        <end position="210"/>
    </location>
</feature>
<protein>
    <submittedName>
        <fullName evidence="2">Uncharacterized protein</fullName>
    </submittedName>
</protein>
<accession>A0ABR2IY22</accession>
<proteinExistence type="predicted"/>
<reference evidence="2 3" key="1">
    <citation type="submission" date="2024-04" db="EMBL/GenBank/DDBJ databases">
        <title>Tritrichomonas musculus Genome.</title>
        <authorList>
            <person name="Alves-Ferreira E."/>
            <person name="Grigg M."/>
            <person name="Lorenzi H."/>
            <person name="Galac M."/>
        </authorList>
    </citation>
    <scope>NUCLEOTIDE SEQUENCE [LARGE SCALE GENOMIC DNA]</scope>
    <source>
        <strain evidence="2 3">EAF2021</strain>
    </source>
</reference>
<name>A0ABR2IY22_9EUKA</name>
<feature type="region of interest" description="Disordered" evidence="1">
    <location>
        <begin position="1"/>
        <end position="23"/>
    </location>
</feature>
<feature type="compositionally biased region" description="Low complexity" evidence="1">
    <location>
        <begin position="200"/>
        <end position="210"/>
    </location>
</feature>
<gene>
    <name evidence="2" type="ORF">M9Y10_008119</name>
</gene>
<evidence type="ECO:0000313" key="3">
    <source>
        <dbReference type="Proteomes" id="UP001470230"/>
    </source>
</evidence>
<evidence type="ECO:0000256" key="1">
    <source>
        <dbReference type="SAM" id="MobiDB-lite"/>
    </source>
</evidence>
<organism evidence="2 3">
    <name type="scientific">Tritrichomonas musculus</name>
    <dbReference type="NCBI Taxonomy" id="1915356"/>
    <lineage>
        <taxon>Eukaryota</taxon>
        <taxon>Metamonada</taxon>
        <taxon>Parabasalia</taxon>
        <taxon>Tritrichomonadida</taxon>
        <taxon>Tritrichomonadidae</taxon>
        <taxon>Tritrichomonas</taxon>
    </lineage>
</organism>
<evidence type="ECO:0000313" key="2">
    <source>
        <dbReference type="EMBL" id="KAK8870242.1"/>
    </source>
</evidence>
<dbReference type="Proteomes" id="UP001470230">
    <property type="component" value="Unassembled WGS sequence"/>
</dbReference>
<keyword evidence="3" id="KW-1185">Reference proteome</keyword>
<dbReference type="EMBL" id="JAPFFF010000014">
    <property type="protein sequence ID" value="KAK8870242.1"/>
    <property type="molecule type" value="Genomic_DNA"/>
</dbReference>
<comment type="caution">
    <text evidence="2">The sequence shown here is derived from an EMBL/GenBank/DDBJ whole genome shotgun (WGS) entry which is preliminary data.</text>
</comment>
<sequence>MPAKKGKVTPNQKERNSRGSKLSATQVKEVVKPKLQFGVGWSIDNLNYLQATPPEKISDELYKIFGIPLNYKTQDDHPIVHLFIEYQISSYLFAQQLNNPPKELIVLAIFNDYICSVPSFSNSAESFEKWSEKALSIISKNEAFTPNELNAITTYITKNIQSSSLTYYYVLTDKEIQKMDSEGMGLFHPTVSDTKETTDTEQQQQSNKNELEEQLAAAALADKNKEEELEKEKQLAENIQTILQENFANIQAALDRRNETILTSINSTGDKKQKT</sequence>